<feature type="transmembrane region" description="Helical" evidence="2">
    <location>
        <begin position="69"/>
        <end position="92"/>
    </location>
</feature>
<dbReference type="Pfam" id="PF00561">
    <property type="entry name" value="Abhydrolase_1"/>
    <property type="match status" value="1"/>
</dbReference>
<proteinExistence type="predicted"/>
<comment type="caution">
    <text evidence="4">The sequence shown here is derived from an EMBL/GenBank/DDBJ whole genome shotgun (WGS) entry which is preliminary data.</text>
</comment>
<name>A0ABR4L9G5_9EURO</name>
<dbReference type="InterPro" id="IPR000639">
    <property type="entry name" value="Epox_hydrolase-like"/>
</dbReference>
<evidence type="ECO:0000259" key="3">
    <source>
        <dbReference type="Pfam" id="PF00561"/>
    </source>
</evidence>
<dbReference type="SUPFAM" id="SSF53474">
    <property type="entry name" value="alpha/beta-Hydrolases"/>
    <property type="match status" value="1"/>
</dbReference>
<protein>
    <submittedName>
        <fullName evidence="4">Alpha/Beta hydrolase protein</fullName>
    </submittedName>
</protein>
<keyword evidence="2" id="KW-0472">Membrane</keyword>
<dbReference type="GO" id="GO:0016787">
    <property type="term" value="F:hydrolase activity"/>
    <property type="evidence" value="ECO:0007669"/>
    <property type="project" value="UniProtKB-KW"/>
</dbReference>
<keyword evidence="2" id="KW-1133">Transmembrane helix</keyword>
<gene>
    <name evidence="4" type="ORF">BJX68DRAFT_224341</name>
</gene>
<keyword evidence="2" id="KW-0812">Transmembrane</keyword>
<evidence type="ECO:0000313" key="5">
    <source>
        <dbReference type="Proteomes" id="UP001610444"/>
    </source>
</evidence>
<feature type="region of interest" description="Disordered" evidence="1">
    <location>
        <begin position="1"/>
        <end position="20"/>
    </location>
</feature>
<accession>A0ABR4L9G5</accession>
<keyword evidence="5" id="KW-1185">Reference proteome</keyword>
<evidence type="ECO:0000313" key="4">
    <source>
        <dbReference type="EMBL" id="KAL2860143.1"/>
    </source>
</evidence>
<organism evidence="4 5">
    <name type="scientific">Aspergillus pseudodeflectus</name>
    <dbReference type="NCBI Taxonomy" id="176178"/>
    <lineage>
        <taxon>Eukaryota</taxon>
        <taxon>Fungi</taxon>
        <taxon>Dikarya</taxon>
        <taxon>Ascomycota</taxon>
        <taxon>Pezizomycotina</taxon>
        <taxon>Eurotiomycetes</taxon>
        <taxon>Eurotiomycetidae</taxon>
        <taxon>Eurotiales</taxon>
        <taxon>Aspergillaceae</taxon>
        <taxon>Aspergillus</taxon>
        <taxon>Aspergillus subgen. Nidulantes</taxon>
    </lineage>
</organism>
<dbReference type="GeneID" id="98153417"/>
<feature type="region of interest" description="Disordered" evidence="1">
    <location>
        <begin position="484"/>
        <end position="506"/>
    </location>
</feature>
<dbReference type="InterPro" id="IPR029058">
    <property type="entry name" value="AB_hydrolase_fold"/>
</dbReference>
<dbReference type="InterPro" id="IPR000073">
    <property type="entry name" value="AB_hydrolase_1"/>
</dbReference>
<sequence length="506" mass="57169">MQPSFITPSSLPPARSHQQQHKMPLFKAQITMDRVIKTADRILELVSTAVMTLTGYLTSFALSFTISRVLLVSILLPLYLCKLVLTLIPSILRNVTQLFAPNGWNRLVESAESYRAQSDSLAYAQLNGSYKFRPDELFHIPEKSRGWMENVPYANDTHSFTVCGATVRYIHLKPSYSSILQDGKKTHRPIVLLHGNPSWSYMWRNVFPSLLEQGHEVYAIDWLGHGRSDKILKPEAISFELHVRTLMDFFETTNLEDAIIAAHDWGGCVALCTLPRLPTSSCESVFLLNTFFPPRLSDATLHYRLLNRAWYCTTGLLKGYTPESAAIRFITPTISQSDAEAYSGPYKGLPRSAKSSIERFSHITPSLPRVILHRARNLQVWKLAEGLCGPSHFDTLNTQARLSAQDELVRKFWSSKEQAHGFEVAVIFGDKDPLVRDYKNVLVREIAPELMVKWAPRGLWIPGAGHMPTEDRAGDVARLIARFARKEEGKSQKSQKSEERENGEAS</sequence>
<dbReference type="PANTHER" id="PTHR43689:SF28">
    <property type="entry name" value="HALOALKANE DEHALOGENASE FAMILY PROTEIN (AFU_ORTHOLOGUE AFUA_8G01700)"/>
    <property type="match status" value="1"/>
</dbReference>
<dbReference type="EMBL" id="JBFXLR010000002">
    <property type="protein sequence ID" value="KAL2860143.1"/>
    <property type="molecule type" value="Genomic_DNA"/>
</dbReference>
<reference evidence="4 5" key="1">
    <citation type="submission" date="2024-07" db="EMBL/GenBank/DDBJ databases">
        <title>Section-level genome sequencing and comparative genomics of Aspergillus sections Usti and Cavernicolus.</title>
        <authorList>
            <consortium name="Lawrence Berkeley National Laboratory"/>
            <person name="Nybo J.L."/>
            <person name="Vesth T.C."/>
            <person name="Theobald S."/>
            <person name="Frisvad J.C."/>
            <person name="Larsen T.O."/>
            <person name="Kjaerboelling I."/>
            <person name="Rothschild-Mancinelli K."/>
            <person name="Lyhne E.K."/>
            <person name="Kogle M.E."/>
            <person name="Barry K."/>
            <person name="Clum A."/>
            <person name="Na H."/>
            <person name="Ledsgaard L."/>
            <person name="Lin J."/>
            <person name="Lipzen A."/>
            <person name="Kuo A."/>
            <person name="Riley R."/>
            <person name="Mondo S."/>
            <person name="LaButti K."/>
            <person name="Haridas S."/>
            <person name="Pangalinan J."/>
            <person name="Salamov A.A."/>
            <person name="Simmons B.A."/>
            <person name="Magnuson J.K."/>
            <person name="Chen J."/>
            <person name="Drula E."/>
            <person name="Henrissat B."/>
            <person name="Wiebenga A."/>
            <person name="Lubbers R.J."/>
            <person name="Gomes A.C."/>
            <person name="Macurrencykelacurrency M.R."/>
            <person name="Stajich J."/>
            <person name="Grigoriev I.V."/>
            <person name="Mortensen U.H."/>
            <person name="De vries R.P."/>
            <person name="Baker S.E."/>
            <person name="Andersen M.R."/>
        </authorList>
    </citation>
    <scope>NUCLEOTIDE SEQUENCE [LARGE SCALE GENOMIC DNA]</scope>
    <source>
        <strain evidence="4 5">CBS 756.74</strain>
    </source>
</reference>
<feature type="domain" description="AB hydrolase-1" evidence="3">
    <location>
        <begin position="189"/>
        <end position="293"/>
    </location>
</feature>
<feature type="transmembrane region" description="Helical" evidence="2">
    <location>
        <begin position="42"/>
        <end position="62"/>
    </location>
</feature>
<evidence type="ECO:0000256" key="1">
    <source>
        <dbReference type="SAM" id="MobiDB-lite"/>
    </source>
</evidence>
<dbReference type="PRINTS" id="PR00412">
    <property type="entry name" value="EPOXHYDRLASE"/>
</dbReference>
<dbReference type="RefSeq" id="XP_070904834.1">
    <property type="nucleotide sequence ID" value="XM_071038253.1"/>
</dbReference>
<evidence type="ECO:0000256" key="2">
    <source>
        <dbReference type="SAM" id="Phobius"/>
    </source>
</evidence>
<dbReference type="Gene3D" id="3.40.50.1820">
    <property type="entry name" value="alpha/beta hydrolase"/>
    <property type="match status" value="1"/>
</dbReference>
<keyword evidence="4" id="KW-0378">Hydrolase</keyword>
<dbReference type="Proteomes" id="UP001610444">
    <property type="component" value="Unassembled WGS sequence"/>
</dbReference>
<dbReference type="PANTHER" id="PTHR43689">
    <property type="entry name" value="HYDROLASE"/>
    <property type="match status" value="1"/>
</dbReference>